<dbReference type="AlphaFoldDB" id="A0A1R1QCF0"/>
<comment type="subcellular location">
    <subcellularLocation>
        <location evidence="1">Cell membrane</location>
        <topology evidence="1">Single-pass membrane protein</topology>
    </subcellularLocation>
</comment>
<evidence type="ECO:0000313" key="12">
    <source>
        <dbReference type="EMBL" id="OMI00886.1"/>
    </source>
</evidence>
<dbReference type="PANTHER" id="PTHR40038:SF1">
    <property type="entry name" value="MEMBRANE-ASSOCIATED PROTEIN TCAA"/>
    <property type="match status" value="1"/>
</dbReference>
<evidence type="ECO:0000256" key="5">
    <source>
        <dbReference type="ARBA" id="ARBA00023136"/>
    </source>
</evidence>
<protein>
    <submittedName>
        <fullName evidence="12">Zinc ribbon domain-containing protein</fullName>
    </submittedName>
</protein>
<feature type="domain" description="YvbJ-like NTF2-like" evidence="11">
    <location>
        <begin position="323"/>
        <end position="441"/>
    </location>
</feature>
<proteinExistence type="predicted"/>
<keyword evidence="4 7" id="KW-1133">Transmembrane helix</keyword>
<evidence type="ECO:0000259" key="10">
    <source>
        <dbReference type="Pfam" id="PF22820"/>
    </source>
</evidence>
<dbReference type="InterPro" id="IPR056902">
    <property type="entry name" value="NTF2_YvbJ"/>
</dbReference>
<dbReference type="InterPro" id="IPR054530">
    <property type="entry name" value="TcaA_4th"/>
</dbReference>
<keyword evidence="2" id="KW-1003">Cell membrane</keyword>
<feature type="domain" description="TcaA 4th" evidence="10">
    <location>
        <begin position="167"/>
        <end position="237"/>
    </location>
</feature>
<sequence length="597" mass="67503">MNFCKECGSELTAKAQFCKHCGTGTDGGRSAHEEQNDRETLQKPKMTKKRKMMLAAIAACCILLFAGYKTGEDLTSKEKLISDFESALDHEDAKKTAKLLQSSDVDLTITEENVKPLMTYLKEHPEEEKELISSLKNNNENQMVSIERSGRHFFIYERYVLNAAPVYLTIKTNYKDADLFVNGEKVMTAQKENFEKKFGPYLPGVYDVEAKLKNDFTELTKTEKVNALENDTDVDMDLDGHKAKLVFEDGYEKIKGTLWINDQKTKINPFKGASFGPVLTDGSMSATVEAEFPWGKLKSKKTPIDSTEIQVNLASNQHFTNQMMNSIVKHSKEETKAFASGNVKEMTVAAPSYKSDLKERIDGFKSTSTYYKDTYLSTVFDLDSFRLYTEDGKWKTDVEGIEKHKSAYYDDDNAPNLEENENGYTYTLVYSDDQKKWLVEKNDPSSFIDIQNKKEIKNDKPQEYTSAWASAKGASKNVSAGEELTDLKVASAVEEYLYSLQDAINGNDFDLVADNLKEGSSLYADQKELVAKLNRSHTEEEVVDFSVKSWEQNGSDATIKTLEKINIIRNGNAQLKTYHWTYHAVVEDGKVLLTSIE</sequence>
<reference evidence="12 13" key="1">
    <citation type="submission" date="2017-01" db="EMBL/GenBank/DDBJ databases">
        <title>Bacillus phylogenomics.</title>
        <authorList>
            <person name="Dunlap C."/>
        </authorList>
    </citation>
    <scope>NUCLEOTIDE SEQUENCE [LARGE SCALE GENOMIC DNA]</scope>
    <source>
        <strain evidence="12 13">NRRL B-41282</strain>
    </source>
</reference>
<dbReference type="Pfam" id="PF22819">
    <property type="entry name" value="TcaA_5th"/>
    <property type="match status" value="1"/>
</dbReference>
<organism evidence="12 13">
    <name type="scientific">Bacillus swezeyi</name>
    <dbReference type="NCBI Taxonomy" id="1925020"/>
    <lineage>
        <taxon>Bacteria</taxon>
        <taxon>Bacillati</taxon>
        <taxon>Bacillota</taxon>
        <taxon>Bacilli</taxon>
        <taxon>Bacillales</taxon>
        <taxon>Bacillaceae</taxon>
        <taxon>Bacillus</taxon>
    </lineage>
</organism>
<feature type="compositionally biased region" description="Basic and acidic residues" evidence="6">
    <location>
        <begin position="29"/>
        <end position="42"/>
    </location>
</feature>
<dbReference type="Pfam" id="PF25155">
    <property type="entry name" value="NTF2_YvbJ"/>
    <property type="match status" value="1"/>
</dbReference>
<dbReference type="PANTHER" id="PTHR40038">
    <property type="entry name" value="MEMBRANE-ASSOCIATED PROTEIN TCAA"/>
    <property type="match status" value="1"/>
</dbReference>
<evidence type="ECO:0000256" key="7">
    <source>
        <dbReference type="SAM" id="Phobius"/>
    </source>
</evidence>
<dbReference type="GO" id="GO:0005886">
    <property type="term" value="C:plasma membrane"/>
    <property type="evidence" value="ECO:0007669"/>
    <property type="project" value="UniProtKB-SubCell"/>
</dbReference>
<gene>
    <name evidence="12" type="ORF">BW143_17855</name>
</gene>
<evidence type="ECO:0000256" key="3">
    <source>
        <dbReference type="ARBA" id="ARBA00022692"/>
    </source>
</evidence>
<accession>A0A1R1S0B0</accession>
<comment type="caution">
    <text evidence="12">The sequence shown here is derived from an EMBL/GenBank/DDBJ whole genome shotgun (WGS) entry which is preliminary data.</text>
</comment>
<feature type="domain" description="TcaA second" evidence="8">
    <location>
        <begin position="77"/>
        <end position="162"/>
    </location>
</feature>
<keyword evidence="3 7" id="KW-0812">Transmembrane</keyword>
<keyword evidence="13" id="KW-1185">Reference proteome</keyword>
<dbReference type="InterPro" id="IPR054528">
    <property type="entry name" value="TcaA_5th"/>
</dbReference>
<dbReference type="EMBL" id="MTJL01000037">
    <property type="protein sequence ID" value="OMI00886.1"/>
    <property type="molecule type" value="Genomic_DNA"/>
</dbReference>
<feature type="transmembrane region" description="Helical" evidence="7">
    <location>
        <begin position="52"/>
        <end position="68"/>
    </location>
</feature>
<keyword evidence="5 7" id="KW-0472">Membrane</keyword>
<dbReference type="Proteomes" id="UP000187367">
    <property type="component" value="Unassembled WGS sequence"/>
</dbReference>
<evidence type="ECO:0000256" key="1">
    <source>
        <dbReference type="ARBA" id="ARBA00004162"/>
    </source>
</evidence>
<feature type="domain" description="TcaA protein NTF2-like" evidence="9">
    <location>
        <begin position="487"/>
        <end position="597"/>
    </location>
</feature>
<evidence type="ECO:0000259" key="11">
    <source>
        <dbReference type="Pfam" id="PF25155"/>
    </source>
</evidence>
<evidence type="ECO:0000259" key="8">
    <source>
        <dbReference type="Pfam" id="PF22813"/>
    </source>
</evidence>
<evidence type="ECO:0000256" key="4">
    <source>
        <dbReference type="ARBA" id="ARBA00022989"/>
    </source>
</evidence>
<dbReference type="Pfam" id="PF22820">
    <property type="entry name" value="TcaA_3rd_4th"/>
    <property type="match status" value="2"/>
</dbReference>
<feature type="region of interest" description="Disordered" evidence="6">
    <location>
        <begin position="25"/>
        <end position="46"/>
    </location>
</feature>
<evidence type="ECO:0000256" key="2">
    <source>
        <dbReference type="ARBA" id="ARBA00022475"/>
    </source>
</evidence>
<evidence type="ECO:0000256" key="6">
    <source>
        <dbReference type="SAM" id="MobiDB-lite"/>
    </source>
</evidence>
<dbReference type="OrthoDB" id="1895190at2"/>
<evidence type="ECO:0000259" key="9">
    <source>
        <dbReference type="Pfam" id="PF22819"/>
    </source>
</evidence>
<dbReference type="Pfam" id="PF22813">
    <property type="entry name" value="TcaA_2nd"/>
    <property type="match status" value="1"/>
</dbReference>
<evidence type="ECO:0000313" key="13">
    <source>
        <dbReference type="Proteomes" id="UP000187367"/>
    </source>
</evidence>
<feature type="domain" description="TcaA 4th" evidence="10">
    <location>
        <begin position="256"/>
        <end position="312"/>
    </location>
</feature>
<dbReference type="InterPro" id="IPR054529">
    <property type="entry name" value="TcaA_2nd"/>
</dbReference>
<dbReference type="RefSeq" id="WP_076760860.1">
    <property type="nucleotide sequence ID" value="NZ_JARMMK010000003.1"/>
</dbReference>
<name>A0A1R1QCF0_9BACI</name>
<accession>A0A1R1QCF0</accession>